<feature type="transmembrane region" description="Helical" evidence="6">
    <location>
        <begin position="351"/>
        <end position="369"/>
    </location>
</feature>
<comment type="caution">
    <text evidence="7">The sequence shown here is derived from an EMBL/GenBank/DDBJ whole genome shotgun (WGS) entry which is preliminary data.</text>
</comment>
<evidence type="ECO:0000256" key="1">
    <source>
        <dbReference type="ARBA" id="ARBA00004141"/>
    </source>
</evidence>
<evidence type="ECO:0000256" key="4">
    <source>
        <dbReference type="ARBA" id="ARBA00022989"/>
    </source>
</evidence>
<evidence type="ECO:0000256" key="2">
    <source>
        <dbReference type="ARBA" id="ARBA00006434"/>
    </source>
</evidence>
<dbReference type="PANTHER" id="PTHR37814:SF1">
    <property type="entry name" value="MEMBRANE PROTEIN"/>
    <property type="match status" value="1"/>
</dbReference>
<reference evidence="7" key="2">
    <citation type="journal article" date="2021" name="PeerJ">
        <title>Extensive microbial diversity within the chicken gut microbiome revealed by metagenomics and culture.</title>
        <authorList>
            <person name="Gilroy R."/>
            <person name="Ravi A."/>
            <person name="Getino M."/>
            <person name="Pursley I."/>
            <person name="Horton D.L."/>
            <person name="Alikhan N.F."/>
            <person name="Baker D."/>
            <person name="Gharbi K."/>
            <person name="Hall N."/>
            <person name="Watson M."/>
            <person name="Adriaenssens E.M."/>
            <person name="Foster-Nyarko E."/>
            <person name="Jarju S."/>
            <person name="Secka A."/>
            <person name="Antonio M."/>
            <person name="Oren A."/>
            <person name="Chaudhuri R.R."/>
            <person name="La Ragione R."/>
            <person name="Hildebrand F."/>
            <person name="Pallen M.J."/>
        </authorList>
    </citation>
    <scope>NUCLEOTIDE SEQUENCE</scope>
    <source>
        <strain evidence="7">ChiGjej3B3-7149</strain>
    </source>
</reference>
<feature type="transmembrane region" description="Helical" evidence="6">
    <location>
        <begin position="232"/>
        <end position="260"/>
    </location>
</feature>
<keyword evidence="3 6" id="KW-0812">Transmembrane</keyword>
<dbReference type="PROSITE" id="PS50283">
    <property type="entry name" value="NA_SOLUT_SYMP_3"/>
    <property type="match status" value="1"/>
</dbReference>
<dbReference type="EMBL" id="DVHH01000148">
    <property type="protein sequence ID" value="HIR55124.1"/>
    <property type="molecule type" value="Genomic_DNA"/>
</dbReference>
<sequence>MEKSKSKKGMPVFIGIAAVWMGTHFGPGVASGTQLNQYYVQFGLAGIFVTIIAMGFLGYALYCSMEFSRLYQAYDYQTWVEKLFGNKYVVILFDISFLVTILTAASGSMNAVAVLLESNFGVNYWIGVAIIIVCTMLLCAFGARLVRAASSYMMFIVVGILLVIMILLAMNGDGDLSGSIANQAQNLPAAGSGSWLSAIWSAIIYGSFQATIVANIASVAGDLTSRRESKKAAITGFLANTILLIVLCTMLFSYTNVYAITDEALPFFSLLQRLGYESVTVIYIVIVFIAVLSTVVGFAFAGVARFSKYYQPKSGKKSALRDAIFVGIMLIACAVASQIGIVTLVSTGYKILGYLNLPIIVLPAIILGGHKISKKYLRKNRIDAPGVDM</sequence>
<feature type="transmembrane region" description="Helical" evidence="6">
    <location>
        <begin position="152"/>
        <end position="170"/>
    </location>
</feature>
<proteinExistence type="inferred from homology"/>
<keyword evidence="4 6" id="KW-1133">Transmembrane helix</keyword>
<dbReference type="Proteomes" id="UP000824238">
    <property type="component" value="Unassembled WGS sequence"/>
</dbReference>
<evidence type="ECO:0008006" key="9">
    <source>
        <dbReference type="Google" id="ProtNLM"/>
    </source>
</evidence>
<evidence type="ECO:0000256" key="6">
    <source>
        <dbReference type="SAM" id="Phobius"/>
    </source>
</evidence>
<keyword evidence="5 6" id="KW-0472">Membrane</keyword>
<dbReference type="Gene3D" id="1.20.1730.10">
    <property type="entry name" value="Sodium/glucose cotransporter"/>
    <property type="match status" value="1"/>
</dbReference>
<reference evidence="7" key="1">
    <citation type="submission" date="2020-10" db="EMBL/GenBank/DDBJ databases">
        <authorList>
            <person name="Gilroy R."/>
        </authorList>
    </citation>
    <scope>NUCLEOTIDE SEQUENCE</scope>
    <source>
        <strain evidence="7">ChiGjej3B3-7149</strain>
    </source>
</reference>
<protein>
    <recommendedName>
        <fullName evidence="9">Amino acid permease</fullName>
    </recommendedName>
</protein>
<evidence type="ECO:0000313" key="7">
    <source>
        <dbReference type="EMBL" id="HIR55124.1"/>
    </source>
</evidence>
<accession>A0A9D1DLK4</accession>
<feature type="transmembrane region" description="Helical" evidence="6">
    <location>
        <begin position="42"/>
        <end position="62"/>
    </location>
</feature>
<name>A0A9D1DLK4_9FIRM</name>
<feature type="transmembrane region" description="Helical" evidence="6">
    <location>
        <begin position="88"/>
        <end position="116"/>
    </location>
</feature>
<dbReference type="PANTHER" id="PTHR37814">
    <property type="entry name" value="CONSERVED MEMBRANE PROTEIN"/>
    <property type="match status" value="1"/>
</dbReference>
<evidence type="ECO:0000313" key="8">
    <source>
        <dbReference type="Proteomes" id="UP000824238"/>
    </source>
</evidence>
<dbReference type="GO" id="GO:0016020">
    <property type="term" value="C:membrane"/>
    <property type="evidence" value="ECO:0007669"/>
    <property type="project" value="UniProtKB-SubCell"/>
</dbReference>
<feature type="transmembrane region" description="Helical" evidence="6">
    <location>
        <begin position="198"/>
        <end position="220"/>
    </location>
</feature>
<dbReference type="InterPro" id="IPR038728">
    <property type="entry name" value="YkvI-like"/>
</dbReference>
<comment type="similarity">
    <text evidence="2">Belongs to the sodium:solute symporter (SSF) (TC 2.A.21) family.</text>
</comment>
<dbReference type="AlphaFoldDB" id="A0A9D1DLK4"/>
<evidence type="ECO:0000256" key="3">
    <source>
        <dbReference type="ARBA" id="ARBA00022692"/>
    </source>
</evidence>
<dbReference type="InterPro" id="IPR038377">
    <property type="entry name" value="Na/Glc_symporter_sf"/>
</dbReference>
<feature type="transmembrane region" description="Helical" evidence="6">
    <location>
        <begin position="323"/>
        <end position="345"/>
    </location>
</feature>
<dbReference type="GO" id="GO:0022857">
    <property type="term" value="F:transmembrane transporter activity"/>
    <property type="evidence" value="ECO:0007669"/>
    <property type="project" value="InterPro"/>
</dbReference>
<dbReference type="InterPro" id="IPR001734">
    <property type="entry name" value="Na/solute_symporter"/>
</dbReference>
<comment type="subcellular location">
    <subcellularLocation>
        <location evidence="1">Membrane</location>
        <topology evidence="1">Multi-pass membrane protein</topology>
    </subcellularLocation>
</comment>
<evidence type="ECO:0000256" key="5">
    <source>
        <dbReference type="ARBA" id="ARBA00023136"/>
    </source>
</evidence>
<feature type="transmembrane region" description="Helical" evidence="6">
    <location>
        <begin position="122"/>
        <end position="145"/>
    </location>
</feature>
<gene>
    <name evidence="7" type="ORF">IAD36_05985</name>
</gene>
<feature type="transmembrane region" description="Helical" evidence="6">
    <location>
        <begin position="280"/>
        <end position="303"/>
    </location>
</feature>
<organism evidence="7 8">
    <name type="scientific">Candidatus Scatomorpha intestinigallinarum</name>
    <dbReference type="NCBI Taxonomy" id="2840923"/>
    <lineage>
        <taxon>Bacteria</taxon>
        <taxon>Bacillati</taxon>
        <taxon>Bacillota</taxon>
        <taxon>Clostridia</taxon>
        <taxon>Eubacteriales</taxon>
        <taxon>Candidatus Scatomorpha</taxon>
    </lineage>
</organism>